<evidence type="ECO:0000313" key="2">
    <source>
        <dbReference type="EMBL" id="OBA28340.1"/>
    </source>
</evidence>
<feature type="compositionally biased region" description="Basic residues" evidence="1">
    <location>
        <begin position="332"/>
        <end position="347"/>
    </location>
</feature>
<protein>
    <submittedName>
        <fullName evidence="2">Uncharacterized protein</fullName>
    </submittedName>
</protein>
<gene>
    <name evidence="2" type="ORF">HANVADRAFT_51649</name>
</gene>
<dbReference type="OrthoDB" id="4067583at2759"/>
<feature type="compositionally biased region" description="Basic and acidic residues" evidence="1">
    <location>
        <begin position="162"/>
        <end position="176"/>
    </location>
</feature>
<comment type="caution">
    <text evidence="2">The sequence shown here is derived from an EMBL/GenBank/DDBJ whole genome shotgun (WGS) entry which is preliminary data.</text>
</comment>
<evidence type="ECO:0000313" key="3">
    <source>
        <dbReference type="Proteomes" id="UP000092321"/>
    </source>
</evidence>
<feature type="compositionally biased region" description="Low complexity" evidence="1">
    <location>
        <begin position="203"/>
        <end position="214"/>
    </location>
</feature>
<proteinExistence type="predicted"/>
<feature type="region of interest" description="Disordered" evidence="1">
    <location>
        <begin position="284"/>
        <end position="347"/>
    </location>
</feature>
<keyword evidence="3" id="KW-1185">Reference proteome</keyword>
<dbReference type="Proteomes" id="UP000092321">
    <property type="component" value="Unassembled WGS sequence"/>
</dbReference>
<feature type="compositionally biased region" description="Polar residues" evidence="1">
    <location>
        <begin position="138"/>
        <end position="157"/>
    </location>
</feature>
<reference evidence="3" key="1">
    <citation type="journal article" date="2016" name="Proc. Natl. Acad. Sci. U.S.A.">
        <title>Comparative genomics of biotechnologically important yeasts.</title>
        <authorList>
            <person name="Riley R."/>
            <person name="Haridas S."/>
            <person name="Wolfe K.H."/>
            <person name="Lopes M.R."/>
            <person name="Hittinger C.T."/>
            <person name="Goeker M."/>
            <person name="Salamov A.A."/>
            <person name="Wisecaver J.H."/>
            <person name="Long T.M."/>
            <person name="Calvey C.H."/>
            <person name="Aerts A.L."/>
            <person name="Barry K.W."/>
            <person name="Choi C."/>
            <person name="Clum A."/>
            <person name="Coughlan A.Y."/>
            <person name="Deshpande S."/>
            <person name="Douglass A.P."/>
            <person name="Hanson S.J."/>
            <person name="Klenk H.-P."/>
            <person name="LaButti K.M."/>
            <person name="Lapidus A."/>
            <person name="Lindquist E.A."/>
            <person name="Lipzen A.M."/>
            <person name="Meier-Kolthoff J.P."/>
            <person name="Ohm R.A."/>
            <person name="Otillar R.P."/>
            <person name="Pangilinan J.L."/>
            <person name="Peng Y."/>
            <person name="Rokas A."/>
            <person name="Rosa C.A."/>
            <person name="Scheuner C."/>
            <person name="Sibirny A.A."/>
            <person name="Slot J.C."/>
            <person name="Stielow J.B."/>
            <person name="Sun H."/>
            <person name="Kurtzman C.P."/>
            <person name="Blackwell M."/>
            <person name="Grigoriev I.V."/>
            <person name="Jeffries T.W."/>
        </authorList>
    </citation>
    <scope>NUCLEOTIDE SEQUENCE [LARGE SCALE GENOMIC DNA]</scope>
    <source>
        <strain evidence="3">NRRL Y-1626</strain>
    </source>
</reference>
<feature type="compositionally biased region" description="Polar residues" evidence="1">
    <location>
        <begin position="106"/>
        <end position="115"/>
    </location>
</feature>
<feature type="region of interest" description="Disordered" evidence="1">
    <location>
        <begin position="193"/>
        <end position="235"/>
    </location>
</feature>
<accession>A0A1B7THW7</accession>
<dbReference type="EMBL" id="LXPE01000004">
    <property type="protein sequence ID" value="OBA28340.1"/>
    <property type="molecule type" value="Genomic_DNA"/>
</dbReference>
<name>A0A1B7THW7_9ASCO</name>
<feature type="compositionally biased region" description="Polar residues" evidence="1">
    <location>
        <begin position="221"/>
        <end position="235"/>
    </location>
</feature>
<evidence type="ECO:0000256" key="1">
    <source>
        <dbReference type="SAM" id="MobiDB-lite"/>
    </source>
</evidence>
<feature type="compositionally biased region" description="Acidic residues" evidence="1">
    <location>
        <begin position="308"/>
        <end position="327"/>
    </location>
</feature>
<organism evidence="2 3">
    <name type="scientific">Hanseniaspora valbyensis NRRL Y-1626</name>
    <dbReference type="NCBI Taxonomy" id="766949"/>
    <lineage>
        <taxon>Eukaryota</taxon>
        <taxon>Fungi</taxon>
        <taxon>Dikarya</taxon>
        <taxon>Ascomycota</taxon>
        <taxon>Saccharomycotina</taxon>
        <taxon>Saccharomycetes</taxon>
        <taxon>Saccharomycodales</taxon>
        <taxon>Saccharomycodaceae</taxon>
        <taxon>Hanseniaspora</taxon>
    </lineage>
</organism>
<feature type="region of interest" description="Disordered" evidence="1">
    <location>
        <begin position="246"/>
        <end position="265"/>
    </location>
</feature>
<feature type="region of interest" description="Disordered" evidence="1">
    <location>
        <begin position="102"/>
        <end position="178"/>
    </location>
</feature>
<dbReference type="AlphaFoldDB" id="A0A1B7THW7"/>
<sequence length="419" mass="47176">MSTNASSQQKTLKKLNKMLDIADKTGSTSELANINNTSNLTTFDNNINNTDASIVYTPFKDSEKENVIPASVSNTSSEKKDDSIFSASLGKKMINVTKELPDIPSSAFSNTSSQGMKPPVRNRNRPQSLDASPLTAELNKSLNNISPPSSFSKNTRLPLSPRKYDLQKEKNKRQSLDDVQVMLTEQIEELKSIASGNKEEETNNNNNNNSNKLNFFPQPPNSNGKNESPTGTYSTDQFYSAANTLNESQEDESVKSQEEENAENIGFIRSSDLSIKKVDGSIFVESQRSPNKHLKQKEQEKYNGGENNNEDEDYEEYEDLVEEEEEMNQTTNKKKKNHTKRNLKSKTNKFDVNTMEMLLSNLDQVNDFDNLAMRDEEKKYLQLLVGNLSKLTADMILDPSKYDEGLRRLKKAALALEGF</sequence>